<accession>A0AAD7BS34</accession>
<dbReference type="InterPro" id="IPR001128">
    <property type="entry name" value="Cyt_P450"/>
</dbReference>
<evidence type="ECO:0000313" key="11">
    <source>
        <dbReference type="EMBL" id="KAJ7628992.1"/>
    </source>
</evidence>
<dbReference type="GO" id="GO:0016705">
    <property type="term" value="F:oxidoreductase activity, acting on paired donors, with incorporation or reduction of molecular oxygen"/>
    <property type="evidence" value="ECO:0007669"/>
    <property type="project" value="InterPro"/>
</dbReference>
<dbReference type="PANTHER" id="PTHR46300">
    <property type="entry name" value="P450, PUTATIVE (EUROFUNG)-RELATED-RELATED"/>
    <property type="match status" value="1"/>
</dbReference>
<gene>
    <name evidence="11" type="ORF">FB45DRAFT_919719</name>
</gene>
<evidence type="ECO:0000256" key="1">
    <source>
        <dbReference type="ARBA" id="ARBA00001971"/>
    </source>
</evidence>
<keyword evidence="6 10" id="KW-0560">Oxidoreductase</keyword>
<reference evidence="11" key="1">
    <citation type="submission" date="2023-03" db="EMBL/GenBank/DDBJ databases">
        <title>Massive genome expansion in bonnet fungi (Mycena s.s.) driven by repeated elements and novel gene families across ecological guilds.</title>
        <authorList>
            <consortium name="Lawrence Berkeley National Laboratory"/>
            <person name="Harder C.B."/>
            <person name="Miyauchi S."/>
            <person name="Viragh M."/>
            <person name="Kuo A."/>
            <person name="Thoen E."/>
            <person name="Andreopoulos B."/>
            <person name="Lu D."/>
            <person name="Skrede I."/>
            <person name="Drula E."/>
            <person name="Henrissat B."/>
            <person name="Morin E."/>
            <person name="Kohler A."/>
            <person name="Barry K."/>
            <person name="LaButti K."/>
            <person name="Morin E."/>
            <person name="Salamov A."/>
            <person name="Lipzen A."/>
            <person name="Mereny Z."/>
            <person name="Hegedus B."/>
            <person name="Baldrian P."/>
            <person name="Stursova M."/>
            <person name="Weitz H."/>
            <person name="Taylor A."/>
            <person name="Grigoriev I.V."/>
            <person name="Nagy L.G."/>
            <person name="Martin F."/>
            <person name="Kauserud H."/>
        </authorList>
    </citation>
    <scope>NUCLEOTIDE SEQUENCE</scope>
    <source>
        <strain evidence="11">9284</strain>
    </source>
</reference>
<dbReference type="PRINTS" id="PR00463">
    <property type="entry name" value="EP450I"/>
</dbReference>
<dbReference type="PANTHER" id="PTHR46300:SF6">
    <property type="entry name" value="CYTOCHROME P450 2C30"/>
    <property type="match status" value="1"/>
</dbReference>
<keyword evidence="7 9" id="KW-0408">Iron</keyword>
<organism evidence="11 12">
    <name type="scientific">Roridomyces roridus</name>
    <dbReference type="NCBI Taxonomy" id="1738132"/>
    <lineage>
        <taxon>Eukaryota</taxon>
        <taxon>Fungi</taxon>
        <taxon>Dikarya</taxon>
        <taxon>Basidiomycota</taxon>
        <taxon>Agaricomycotina</taxon>
        <taxon>Agaricomycetes</taxon>
        <taxon>Agaricomycetidae</taxon>
        <taxon>Agaricales</taxon>
        <taxon>Marasmiineae</taxon>
        <taxon>Mycenaceae</taxon>
        <taxon>Roridomyces</taxon>
    </lineage>
</organism>
<feature type="binding site" description="axial binding residue" evidence="9">
    <location>
        <position position="432"/>
    </location>
    <ligand>
        <name>heme</name>
        <dbReference type="ChEBI" id="CHEBI:30413"/>
    </ligand>
    <ligandPart>
        <name>Fe</name>
        <dbReference type="ChEBI" id="CHEBI:18248"/>
    </ligandPart>
</feature>
<keyword evidence="8 10" id="KW-0503">Monooxygenase</keyword>
<dbReference type="Pfam" id="PF00067">
    <property type="entry name" value="p450"/>
    <property type="match status" value="1"/>
</dbReference>
<proteinExistence type="inferred from homology"/>
<keyword evidence="4 9" id="KW-0349">Heme</keyword>
<dbReference type="InterPro" id="IPR017972">
    <property type="entry name" value="Cyt_P450_CS"/>
</dbReference>
<name>A0AAD7BS34_9AGAR</name>
<sequence length="516" mass="57091">MGTPSLTALALATIALVGGFYTLRARAPSDTRRPPGPRGVPLLGNLLQVPAKHLATYFRQLCEEYGGLVSINLAGFRLMLIGDMALAKELLEKRSIKFSSRPVAPYSLLYDPEQQNWPVLPTGQTHFIGRKLSAGVMAGVRAGETELLQQFDALLCANRLLDGKNWFHELERTSASMVMSAGFGLHCPTGEEPDLKEVLGSIADLVLLSTPSGSIINALPFLDNIPGPWSKPWRAPAAAFRKREDAVYEKLFTRAISGEAAGMNTWASVFASEDKPEGDQRRLLNPYAVAAIETTASTLQSFVLACILFPGWIARAQAELDAVVGPDRIPVFKDRPHLPCVEAVLRETLRWRPALRFGLPHQATSDDVVEYQGKEYFIPKGTIVFAVTWALEHDKSKYENSDEFRPERFLDDKGQLKPGYETSAFGFGRRVCAGQPFADRSLWINIATMLWSFNIRKSSGFKYGCGDASFSGELSNPPLEFPAVFEARSAHHAEVIRQEWADCEKDLNVLLPQHKK</sequence>
<dbReference type="GO" id="GO:0020037">
    <property type="term" value="F:heme binding"/>
    <property type="evidence" value="ECO:0007669"/>
    <property type="project" value="InterPro"/>
</dbReference>
<comment type="similarity">
    <text evidence="3 10">Belongs to the cytochrome P450 family.</text>
</comment>
<keyword evidence="12" id="KW-1185">Reference proteome</keyword>
<dbReference type="Gene3D" id="1.10.630.10">
    <property type="entry name" value="Cytochrome P450"/>
    <property type="match status" value="1"/>
</dbReference>
<evidence type="ECO:0000256" key="6">
    <source>
        <dbReference type="ARBA" id="ARBA00023002"/>
    </source>
</evidence>
<dbReference type="SUPFAM" id="SSF48264">
    <property type="entry name" value="Cytochrome P450"/>
    <property type="match status" value="1"/>
</dbReference>
<dbReference type="InterPro" id="IPR002401">
    <property type="entry name" value="Cyt_P450_E_grp-I"/>
</dbReference>
<evidence type="ECO:0000256" key="5">
    <source>
        <dbReference type="ARBA" id="ARBA00022723"/>
    </source>
</evidence>
<evidence type="ECO:0000256" key="8">
    <source>
        <dbReference type="ARBA" id="ARBA00023033"/>
    </source>
</evidence>
<dbReference type="InterPro" id="IPR036396">
    <property type="entry name" value="Cyt_P450_sf"/>
</dbReference>
<comment type="pathway">
    <text evidence="2">Secondary metabolite biosynthesis.</text>
</comment>
<evidence type="ECO:0000256" key="9">
    <source>
        <dbReference type="PIRSR" id="PIRSR602401-1"/>
    </source>
</evidence>
<dbReference type="GO" id="GO:0005506">
    <property type="term" value="F:iron ion binding"/>
    <property type="evidence" value="ECO:0007669"/>
    <property type="project" value="InterPro"/>
</dbReference>
<keyword evidence="5 9" id="KW-0479">Metal-binding</keyword>
<dbReference type="GO" id="GO:0004497">
    <property type="term" value="F:monooxygenase activity"/>
    <property type="evidence" value="ECO:0007669"/>
    <property type="project" value="UniProtKB-KW"/>
</dbReference>
<evidence type="ECO:0000256" key="10">
    <source>
        <dbReference type="RuleBase" id="RU000461"/>
    </source>
</evidence>
<dbReference type="AlphaFoldDB" id="A0AAD7BS34"/>
<evidence type="ECO:0000256" key="2">
    <source>
        <dbReference type="ARBA" id="ARBA00005179"/>
    </source>
</evidence>
<comment type="cofactor">
    <cofactor evidence="1 9">
        <name>heme</name>
        <dbReference type="ChEBI" id="CHEBI:30413"/>
    </cofactor>
</comment>
<protein>
    <submittedName>
        <fullName evidence="11">Cytochrome P450</fullName>
    </submittedName>
</protein>
<dbReference type="PROSITE" id="PS00086">
    <property type="entry name" value="CYTOCHROME_P450"/>
    <property type="match status" value="1"/>
</dbReference>
<evidence type="ECO:0000256" key="7">
    <source>
        <dbReference type="ARBA" id="ARBA00023004"/>
    </source>
</evidence>
<evidence type="ECO:0000256" key="4">
    <source>
        <dbReference type="ARBA" id="ARBA00022617"/>
    </source>
</evidence>
<dbReference type="InterPro" id="IPR050364">
    <property type="entry name" value="Cytochrome_P450_fung"/>
</dbReference>
<comment type="caution">
    <text evidence="11">The sequence shown here is derived from an EMBL/GenBank/DDBJ whole genome shotgun (WGS) entry which is preliminary data.</text>
</comment>
<evidence type="ECO:0000256" key="3">
    <source>
        <dbReference type="ARBA" id="ARBA00010617"/>
    </source>
</evidence>
<dbReference type="PRINTS" id="PR00385">
    <property type="entry name" value="P450"/>
</dbReference>
<evidence type="ECO:0000313" key="12">
    <source>
        <dbReference type="Proteomes" id="UP001221142"/>
    </source>
</evidence>
<dbReference type="EMBL" id="JARKIF010000010">
    <property type="protein sequence ID" value="KAJ7628992.1"/>
    <property type="molecule type" value="Genomic_DNA"/>
</dbReference>
<dbReference type="Proteomes" id="UP001221142">
    <property type="component" value="Unassembled WGS sequence"/>
</dbReference>